<keyword evidence="2" id="KW-0040">ANK repeat</keyword>
<accession>A0ABR2KQQ1</accession>
<dbReference type="Proteomes" id="UP001470230">
    <property type="component" value="Unassembled WGS sequence"/>
</dbReference>
<protein>
    <recommendedName>
        <fullName evidence="5">Ankyrin repeat protein</fullName>
    </recommendedName>
</protein>
<sequence length="394" mass="45567">MSDKKIVEIIQNNDIGVLAKNIGKIKVNAHFKLSVNEFSNISDERTDNFKNDQITLLHVAAFFDSLECFCYLLPKFKYGLRTQSVKAYYPLHYACFNGSREIAVYILKKEPQMAAETPPNIDHHFIYYTIFGGDPIILTELFENGAELDDKRNMKDDPIGKAIDLCQIPCLEVLLKYEKRMLNQEHFTPAMLAAKNCHPEALKILVRSSDELAYFSPTNQSVISLIFYYSNGGMFKDVLIDLLKKYPNIRIEPPDEIVAPGVCHWLCKVCNKELAELMVETREVNINRVDDQFHTGPFNLSLRRDLKDDDIIAILKIIIGHGFDINYRPNNRSEILIEYFINAMLKRKKVIEFILSQGVNLDVPSFKFKNMTIFEQVMSSNDKDLKRIFETYHR</sequence>
<evidence type="ECO:0000313" key="3">
    <source>
        <dbReference type="EMBL" id="KAK8893366.1"/>
    </source>
</evidence>
<reference evidence="3 4" key="1">
    <citation type="submission" date="2024-04" db="EMBL/GenBank/DDBJ databases">
        <title>Tritrichomonas musculus Genome.</title>
        <authorList>
            <person name="Alves-Ferreira E."/>
            <person name="Grigg M."/>
            <person name="Lorenzi H."/>
            <person name="Galac M."/>
        </authorList>
    </citation>
    <scope>NUCLEOTIDE SEQUENCE [LARGE SCALE GENOMIC DNA]</scope>
    <source>
        <strain evidence="3 4">EAF2021</strain>
    </source>
</reference>
<dbReference type="InterPro" id="IPR002110">
    <property type="entry name" value="Ankyrin_rpt"/>
</dbReference>
<dbReference type="Pfam" id="PF12796">
    <property type="entry name" value="Ank_2"/>
    <property type="match status" value="1"/>
</dbReference>
<dbReference type="EMBL" id="JAPFFF010000003">
    <property type="protein sequence ID" value="KAK8893366.1"/>
    <property type="molecule type" value="Genomic_DNA"/>
</dbReference>
<dbReference type="PANTHER" id="PTHR24198:SF165">
    <property type="entry name" value="ANKYRIN REPEAT-CONTAINING PROTEIN-RELATED"/>
    <property type="match status" value="1"/>
</dbReference>
<evidence type="ECO:0008006" key="5">
    <source>
        <dbReference type="Google" id="ProtNLM"/>
    </source>
</evidence>
<evidence type="ECO:0000313" key="4">
    <source>
        <dbReference type="Proteomes" id="UP001470230"/>
    </source>
</evidence>
<dbReference type="Gene3D" id="1.25.40.20">
    <property type="entry name" value="Ankyrin repeat-containing domain"/>
    <property type="match status" value="2"/>
</dbReference>
<keyword evidence="4" id="KW-1185">Reference proteome</keyword>
<evidence type="ECO:0000256" key="1">
    <source>
        <dbReference type="ARBA" id="ARBA00022737"/>
    </source>
</evidence>
<dbReference type="SMART" id="SM00248">
    <property type="entry name" value="ANK"/>
    <property type="match status" value="5"/>
</dbReference>
<keyword evidence="1" id="KW-0677">Repeat</keyword>
<gene>
    <name evidence="3" type="ORF">M9Y10_021783</name>
</gene>
<organism evidence="3 4">
    <name type="scientific">Tritrichomonas musculus</name>
    <dbReference type="NCBI Taxonomy" id="1915356"/>
    <lineage>
        <taxon>Eukaryota</taxon>
        <taxon>Metamonada</taxon>
        <taxon>Parabasalia</taxon>
        <taxon>Tritrichomonadida</taxon>
        <taxon>Tritrichomonadidae</taxon>
        <taxon>Tritrichomonas</taxon>
    </lineage>
</organism>
<dbReference type="PANTHER" id="PTHR24198">
    <property type="entry name" value="ANKYRIN REPEAT AND PROTEIN KINASE DOMAIN-CONTAINING PROTEIN"/>
    <property type="match status" value="1"/>
</dbReference>
<name>A0ABR2KQQ1_9EUKA</name>
<evidence type="ECO:0000256" key="2">
    <source>
        <dbReference type="ARBA" id="ARBA00023043"/>
    </source>
</evidence>
<dbReference type="InterPro" id="IPR036770">
    <property type="entry name" value="Ankyrin_rpt-contain_sf"/>
</dbReference>
<proteinExistence type="predicted"/>
<comment type="caution">
    <text evidence="3">The sequence shown here is derived from an EMBL/GenBank/DDBJ whole genome shotgun (WGS) entry which is preliminary data.</text>
</comment>
<dbReference type="SUPFAM" id="SSF48403">
    <property type="entry name" value="Ankyrin repeat"/>
    <property type="match status" value="2"/>
</dbReference>